<dbReference type="InterPro" id="IPR024463">
    <property type="entry name" value="Transposase_TnpC_homeodom"/>
</dbReference>
<comment type="caution">
    <text evidence="7">The sequence shown here is derived from an EMBL/GenBank/DDBJ whole genome shotgun (WGS) entry which is preliminary data.</text>
</comment>
<dbReference type="Pfam" id="PF13005">
    <property type="entry name" value="zf-IS66"/>
    <property type="match status" value="1"/>
</dbReference>
<feature type="domain" description="Transposase IS66 central" evidence="3">
    <location>
        <begin position="177"/>
        <end position="466"/>
    </location>
</feature>
<keyword evidence="1" id="KW-0175">Coiled coil</keyword>
<organism evidence="7 8">
    <name type="scientific">Burkholderia cepacia</name>
    <name type="common">Pseudomonas cepacia</name>
    <dbReference type="NCBI Taxonomy" id="292"/>
    <lineage>
        <taxon>Bacteria</taxon>
        <taxon>Pseudomonadati</taxon>
        <taxon>Pseudomonadota</taxon>
        <taxon>Betaproteobacteria</taxon>
        <taxon>Burkholderiales</taxon>
        <taxon>Burkholderiaceae</taxon>
        <taxon>Burkholderia</taxon>
        <taxon>Burkholderia cepacia complex</taxon>
    </lineage>
</organism>
<evidence type="ECO:0000259" key="3">
    <source>
        <dbReference type="Pfam" id="PF03050"/>
    </source>
</evidence>
<dbReference type="InterPro" id="IPR039552">
    <property type="entry name" value="IS66_C"/>
</dbReference>
<evidence type="ECO:0000259" key="5">
    <source>
        <dbReference type="Pfam" id="PF13007"/>
    </source>
</evidence>
<dbReference type="AlphaFoldDB" id="A0AAX2R9P5"/>
<dbReference type="Pfam" id="PF13817">
    <property type="entry name" value="DDE_Tnp_IS66_C"/>
    <property type="match status" value="1"/>
</dbReference>
<evidence type="ECO:0000256" key="2">
    <source>
        <dbReference type="SAM" id="MobiDB-lite"/>
    </source>
</evidence>
<dbReference type="InterPro" id="IPR004291">
    <property type="entry name" value="Transposase_IS66_central"/>
</dbReference>
<evidence type="ECO:0000256" key="1">
    <source>
        <dbReference type="SAM" id="Coils"/>
    </source>
</evidence>
<dbReference type="PANTHER" id="PTHR33678:SF1">
    <property type="entry name" value="BLL1576 PROTEIN"/>
    <property type="match status" value="1"/>
</dbReference>
<feature type="region of interest" description="Disordered" evidence="2">
    <location>
        <begin position="70"/>
        <end position="101"/>
    </location>
</feature>
<feature type="coiled-coil region" evidence="1">
    <location>
        <begin position="12"/>
        <end position="60"/>
    </location>
</feature>
<dbReference type="Proteomes" id="UP000298234">
    <property type="component" value="Unassembled WGS sequence"/>
</dbReference>
<dbReference type="NCBIfam" id="NF033517">
    <property type="entry name" value="transpos_IS66"/>
    <property type="match status" value="1"/>
</dbReference>
<dbReference type="InterPro" id="IPR052344">
    <property type="entry name" value="Transposase-related"/>
</dbReference>
<evidence type="ECO:0000313" key="7">
    <source>
        <dbReference type="EMBL" id="TEU31013.1"/>
    </source>
</evidence>
<dbReference type="PANTHER" id="PTHR33678">
    <property type="entry name" value="BLL1576 PROTEIN"/>
    <property type="match status" value="1"/>
</dbReference>
<dbReference type="Pfam" id="PF13007">
    <property type="entry name" value="LZ_Tnp_IS66"/>
    <property type="match status" value="1"/>
</dbReference>
<dbReference type="EMBL" id="SNSQ01000144">
    <property type="protein sequence ID" value="TEU31013.1"/>
    <property type="molecule type" value="Genomic_DNA"/>
</dbReference>
<feature type="domain" description="Transposase IS66 C-terminal" evidence="6">
    <location>
        <begin position="473"/>
        <end position="511"/>
    </location>
</feature>
<dbReference type="Pfam" id="PF03050">
    <property type="entry name" value="DDE_Tnp_IS66"/>
    <property type="match status" value="1"/>
</dbReference>
<evidence type="ECO:0000259" key="4">
    <source>
        <dbReference type="Pfam" id="PF13005"/>
    </source>
</evidence>
<feature type="domain" description="Transposase TnpC homeodomain" evidence="5">
    <location>
        <begin position="36"/>
        <end position="110"/>
    </location>
</feature>
<evidence type="ECO:0000313" key="8">
    <source>
        <dbReference type="Proteomes" id="UP000298234"/>
    </source>
</evidence>
<dbReference type="RefSeq" id="WP_011695107.1">
    <property type="nucleotide sequence ID" value="NZ_SNSF01000171.1"/>
</dbReference>
<proteinExistence type="predicted"/>
<accession>A0AAX2R9P5</accession>
<sequence>MLPSSSSPTDELQALRAELAAMKSELRVVTVERDLLREKLKAFQRQLFAAKSEVRGAEQRDLFLNEAEAGATGSEPAQEAQTEQSIEVGAHERKKRGRKPLDPMLPREVVRHELPESERVCAHDGHALVEIGAEISEQLDIVPQQVRVIQHQRIKYACPCCDLGIKVTPAPARIIPKGLLTESALAWVVVSKFADALPLYRIAALLHRFGGDLSRGTLAASVVRVGTAVQPLINLMRDHLLEADIVYGDETTVQVLKEPGRAAQRKSYMWAQMSGTGPPVRLFSYSSTRSAAQAAALYAGIKPGAVLMTDGYEPYNDVADTNQLVHLGCWAHARRYMIEAEENLPKAQRGRDHPVSEFIRLIGQLFAIESRCEGLTPEKRLLTRQRDSRAILGQIEELLLRQLHAVLPQSAFGKALHYMQGQWPKLIRYVENGAWPLSNNACENAIRPFTVGRKNWLFYDTVAGANAAANLYSLIETCKANGVEPYGYLVALFKALPLANTGDDYEALLPWRLIPSAD</sequence>
<protein>
    <submittedName>
        <fullName evidence="7">IS66 family transposase</fullName>
    </submittedName>
</protein>
<name>A0AAX2R9P5_BURCE</name>
<feature type="domain" description="Transposase IS66 zinc-finger binding" evidence="4">
    <location>
        <begin position="118"/>
        <end position="162"/>
    </location>
</feature>
<dbReference type="InterPro" id="IPR024474">
    <property type="entry name" value="Znf_dom_IS66"/>
</dbReference>
<reference evidence="7 8" key="1">
    <citation type="submission" date="2019-03" db="EMBL/GenBank/DDBJ databases">
        <title>Burkholderia cepacia outbreak.</title>
        <authorList>
            <person name="Farzana R."/>
            <person name="Walsh T.R."/>
        </authorList>
    </citation>
    <scope>NUCLEOTIDE SEQUENCE [LARGE SCALE GENOMIC DNA]</scope>
    <source>
        <strain evidence="8">d13</strain>
    </source>
</reference>
<evidence type="ECO:0000259" key="6">
    <source>
        <dbReference type="Pfam" id="PF13817"/>
    </source>
</evidence>
<gene>
    <name evidence="7" type="ORF">E3D37_45655</name>
</gene>